<feature type="transmembrane region" description="Helical" evidence="1">
    <location>
        <begin position="45"/>
        <end position="66"/>
    </location>
</feature>
<accession>A0A2Z4RUM0</accession>
<proteinExistence type="predicted"/>
<name>A0A2Z4RUM0_PSEPU</name>
<organism evidence="2 3">
    <name type="scientific">Pseudomonas putida</name>
    <name type="common">Arthrobacter siderocapsulatus</name>
    <dbReference type="NCBI Taxonomy" id="303"/>
    <lineage>
        <taxon>Bacteria</taxon>
        <taxon>Pseudomonadati</taxon>
        <taxon>Pseudomonadota</taxon>
        <taxon>Gammaproteobacteria</taxon>
        <taxon>Pseudomonadales</taxon>
        <taxon>Pseudomonadaceae</taxon>
        <taxon>Pseudomonas</taxon>
    </lineage>
</organism>
<protein>
    <submittedName>
        <fullName evidence="2">Uncharacterized protein</fullName>
    </submittedName>
</protein>
<gene>
    <name evidence="2" type="ORF">DKY63_30600</name>
</gene>
<dbReference type="AlphaFoldDB" id="A0A2Z4RUM0"/>
<evidence type="ECO:0000313" key="3">
    <source>
        <dbReference type="Proteomes" id="UP000250299"/>
    </source>
</evidence>
<dbReference type="Proteomes" id="UP000250299">
    <property type="component" value="Chromosome"/>
</dbReference>
<evidence type="ECO:0000313" key="2">
    <source>
        <dbReference type="EMBL" id="AWY44028.1"/>
    </source>
</evidence>
<dbReference type="EMBL" id="CP029693">
    <property type="protein sequence ID" value="AWY44028.1"/>
    <property type="molecule type" value="Genomic_DNA"/>
</dbReference>
<keyword evidence="1" id="KW-1133">Transmembrane helix</keyword>
<reference evidence="2 3" key="1">
    <citation type="submission" date="2018-05" db="EMBL/GenBank/DDBJ databases">
        <title>Whole genome sequence of Pseudomonas putida JBC17.</title>
        <authorList>
            <person name="Lee Y.H."/>
            <person name="David K."/>
        </authorList>
    </citation>
    <scope>NUCLEOTIDE SEQUENCE [LARGE SCALE GENOMIC DNA]</scope>
    <source>
        <strain evidence="2 3">JBC17</strain>
    </source>
</reference>
<evidence type="ECO:0000256" key="1">
    <source>
        <dbReference type="SAM" id="Phobius"/>
    </source>
</evidence>
<keyword evidence="1" id="KW-0472">Membrane</keyword>
<keyword evidence="1" id="KW-0812">Transmembrane</keyword>
<sequence>MLFTVSLVGLVETMLGLWDGAKQTGVGHTLLSKSGGMVIGGLPGIFGSGGISVFWVMAAMGSAFTAG</sequence>